<dbReference type="AlphaFoldDB" id="K0SB59"/>
<comment type="caution">
    <text evidence="2">The sequence shown here is derived from an EMBL/GenBank/DDBJ whole genome shotgun (WGS) entry which is preliminary data.</text>
</comment>
<organism evidence="2 3">
    <name type="scientific">Thalassiosira oceanica</name>
    <name type="common">Marine diatom</name>
    <dbReference type="NCBI Taxonomy" id="159749"/>
    <lineage>
        <taxon>Eukaryota</taxon>
        <taxon>Sar</taxon>
        <taxon>Stramenopiles</taxon>
        <taxon>Ochrophyta</taxon>
        <taxon>Bacillariophyta</taxon>
        <taxon>Coscinodiscophyceae</taxon>
        <taxon>Thalassiosirophycidae</taxon>
        <taxon>Thalassiosirales</taxon>
        <taxon>Thalassiosiraceae</taxon>
        <taxon>Thalassiosira</taxon>
    </lineage>
</organism>
<feature type="compositionally biased region" description="Polar residues" evidence="1">
    <location>
        <begin position="37"/>
        <end position="46"/>
    </location>
</feature>
<feature type="non-terminal residue" evidence="2">
    <location>
        <position position="119"/>
    </location>
</feature>
<accession>K0SB59</accession>
<reference evidence="2 3" key="1">
    <citation type="journal article" date="2012" name="Genome Biol.">
        <title>Genome and low-iron response of an oceanic diatom adapted to chronic iron limitation.</title>
        <authorList>
            <person name="Lommer M."/>
            <person name="Specht M."/>
            <person name="Roy A.S."/>
            <person name="Kraemer L."/>
            <person name="Andreson R."/>
            <person name="Gutowska M.A."/>
            <person name="Wolf J."/>
            <person name="Bergner S.V."/>
            <person name="Schilhabel M.B."/>
            <person name="Klostermeier U.C."/>
            <person name="Beiko R.G."/>
            <person name="Rosenstiel P."/>
            <person name="Hippler M."/>
            <person name="Laroche J."/>
        </authorList>
    </citation>
    <scope>NUCLEOTIDE SEQUENCE [LARGE SCALE GENOMIC DNA]</scope>
    <source>
        <strain evidence="2 3">CCMP1005</strain>
    </source>
</reference>
<name>K0SB59_THAOC</name>
<evidence type="ECO:0000256" key="1">
    <source>
        <dbReference type="SAM" id="MobiDB-lite"/>
    </source>
</evidence>
<protein>
    <submittedName>
        <fullName evidence="2">Uncharacterized protein</fullName>
    </submittedName>
</protein>
<evidence type="ECO:0000313" key="3">
    <source>
        <dbReference type="Proteomes" id="UP000266841"/>
    </source>
</evidence>
<dbReference type="EMBL" id="AGNL01018789">
    <property type="protein sequence ID" value="EJK62545.1"/>
    <property type="molecule type" value="Genomic_DNA"/>
</dbReference>
<evidence type="ECO:0000313" key="2">
    <source>
        <dbReference type="EMBL" id="EJK62545.1"/>
    </source>
</evidence>
<feature type="compositionally biased region" description="Pro residues" evidence="1">
    <location>
        <begin position="17"/>
        <end position="34"/>
    </location>
</feature>
<dbReference type="Proteomes" id="UP000266841">
    <property type="component" value="Unassembled WGS sequence"/>
</dbReference>
<keyword evidence="3" id="KW-1185">Reference proteome</keyword>
<gene>
    <name evidence="2" type="ORF">THAOC_16837</name>
</gene>
<proteinExistence type="predicted"/>
<sequence>MPPARSPVVSPKKNNDPPQPRPPARPTDRPPAPPENGNKNVNSMKPFTSPAVGRQAEAVDDDMQARWRRATLRGFKQTNKMKFFTLVSVLAFALESGAEVTSLRGNSFEEQAHEASLTE</sequence>
<feature type="region of interest" description="Disordered" evidence="1">
    <location>
        <begin position="1"/>
        <end position="60"/>
    </location>
</feature>